<keyword evidence="1 5" id="KW-0732">Signal</keyword>
<dbReference type="Ensembl" id="ENSPNAT00000011633.2">
    <property type="protein sequence ID" value="ENSPNAP00000001733.2"/>
    <property type="gene ID" value="ENSPNAG00000008382.2"/>
</dbReference>
<keyword evidence="8" id="KW-1185">Reference proteome</keyword>
<dbReference type="InterPro" id="IPR000601">
    <property type="entry name" value="PKD_dom"/>
</dbReference>
<evidence type="ECO:0000256" key="2">
    <source>
        <dbReference type="ARBA" id="ARBA00023180"/>
    </source>
</evidence>
<comment type="similarity">
    <text evidence="3">Belongs to the PMEL/NMB family.</text>
</comment>
<dbReference type="GO" id="GO:0032438">
    <property type="term" value="P:melanosome organization"/>
    <property type="evidence" value="ECO:0007669"/>
    <property type="project" value="TreeGrafter"/>
</dbReference>
<evidence type="ECO:0000256" key="5">
    <source>
        <dbReference type="SAM" id="SignalP"/>
    </source>
</evidence>
<dbReference type="FunFam" id="2.60.40.10:FF:001512">
    <property type="entry name" value="Premelanosome protein a"/>
    <property type="match status" value="1"/>
</dbReference>
<dbReference type="Pfam" id="PF20433">
    <property type="entry name" value="PKAT_KLD"/>
    <property type="match status" value="1"/>
</dbReference>
<keyword evidence="2" id="KW-0325">Glycoprotein</keyword>
<dbReference type="Proteomes" id="UP001501920">
    <property type="component" value="Chromosome 21"/>
</dbReference>
<evidence type="ECO:0000256" key="3">
    <source>
        <dbReference type="ARBA" id="ARBA00025776"/>
    </source>
</evidence>
<dbReference type="AlphaFoldDB" id="A0A3B4BQ48"/>
<evidence type="ECO:0000313" key="7">
    <source>
        <dbReference type="Ensembl" id="ENSPNAP00000001733.2"/>
    </source>
</evidence>
<dbReference type="PANTHER" id="PTHR11861:SF1">
    <property type="entry name" value="MELANOCYTE PROTEIN PMEL"/>
    <property type="match status" value="1"/>
</dbReference>
<feature type="transmembrane region" description="Helical" evidence="4">
    <location>
        <begin position="714"/>
        <end position="734"/>
    </location>
</feature>
<dbReference type="SUPFAM" id="SSF49299">
    <property type="entry name" value="PKD domain"/>
    <property type="match status" value="1"/>
</dbReference>
<dbReference type="Pfam" id="PF00801">
    <property type="entry name" value="PKD"/>
    <property type="match status" value="1"/>
</dbReference>
<reference evidence="7 8" key="1">
    <citation type="submission" date="2020-10" db="EMBL/GenBank/DDBJ databases">
        <title>Pygocentrus nattereri (red-bellied piranha) genome, fPygNat1, primary haplotype.</title>
        <authorList>
            <person name="Myers G."/>
            <person name="Meyer A."/>
            <person name="Karagic N."/>
            <person name="Pippel M."/>
            <person name="Winkler S."/>
            <person name="Tracey A."/>
            <person name="Wood J."/>
            <person name="Formenti G."/>
            <person name="Howe K."/>
            <person name="Fedrigo O."/>
            <person name="Jarvis E.D."/>
        </authorList>
    </citation>
    <scope>NUCLEOTIDE SEQUENCE [LARGE SCALE GENOMIC DNA]</scope>
</reference>
<keyword evidence="4" id="KW-1133">Transmembrane helix</keyword>
<dbReference type="GO" id="GO:0005886">
    <property type="term" value="C:plasma membrane"/>
    <property type="evidence" value="ECO:0007669"/>
    <property type="project" value="TreeGrafter"/>
</dbReference>
<evidence type="ECO:0000259" key="6">
    <source>
        <dbReference type="PROSITE" id="PS50093"/>
    </source>
</evidence>
<feature type="signal peptide" evidence="5">
    <location>
        <begin position="1"/>
        <end position="20"/>
    </location>
</feature>
<dbReference type="CDD" id="cd00146">
    <property type="entry name" value="PKD"/>
    <property type="match status" value="1"/>
</dbReference>
<dbReference type="InterPro" id="IPR059017">
    <property type="entry name" value="PMEL_NMB_N"/>
</dbReference>
<protein>
    <recommendedName>
        <fullName evidence="6">PKD domain-containing protein</fullName>
    </recommendedName>
</protein>
<dbReference type="STRING" id="42514.ENSPNAP00000001733"/>
<evidence type="ECO:0000256" key="1">
    <source>
        <dbReference type="ARBA" id="ARBA00022729"/>
    </source>
</evidence>
<dbReference type="GO" id="GO:0042470">
    <property type="term" value="C:melanosome"/>
    <property type="evidence" value="ECO:0007669"/>
    <property type="project" value="TreeGrafter"/>
</dbReference>
<keyword evidence="4" id="KW-0472">Membrane</keyword>
<dbReference type="SMART" id="SM00089">
    <property type="entry name" value="PKD"/>
    <property type="match status" value="1"/>
</dbReference>
<dbReference type="PANTHER" id="PTHR11861">
    <property type="entry name" value="MELANOCYTE PROTEIN PMEL 17-RELATED"/>
    <property type="match status" value="1"/>
</dbReference>
<sequence>MKTTLTVLALVLSSAAIASSRTRFNRYRSWNSRMYPVWRDGDPRYRDCWTGGEVTFDIRNDGPTLMGSKASFNIDVRPPQNQTVLPDGQVVWTRNCTVNGTQYVQGQLVYPELDTPQEWTGVFPDGTPFTTMSTRKPQYIYVWKTWGRYWQVAGGPSSSLSIGTDNVPLGSYNMEVVIYHCRGKDKFIPLGYASTQFSITDQIPFSVTLSQIGDVNQADQSFIQNRPVLFSISLHDPSQYLSGSDITFNWDFGDNSGTLISREPSASHTYLSAGSFRPQVVLMAAIPNGCDPNPTLPPAPPGVVTTGEFKGITCTQFPVQPKCINQDKFGVFSFLALIPQNPFARDKIHSAHKQRLYIYSHCFFFTGGPVIDPSVGPAEAMAVASVNPPVLAPTEQSDIALAVPASEVPPAEDPAAVAADDAAAGETATVATAGAEQAADGLAVIDAAASLAPPGEAEEGTVLPEAPVVDTAEGAVDTTTVEVPAAAEDTEVETVAPAANVVVTNVDAAVVEVVPTLVPVESEVVETVNEATPNEAALDEAEIAASEAAATQNEIVAVMEAGTEAPQVSLVIAKRQAPEMPAEGNCMIYRYGSFSTTLDVVQGIESVEIVEVNNVAVLATEVEQNAVDLTITCQGSLPNEVCTVVSDADCASPVQTVCNSVTPTTECQMILRQFFNDTGTFCINVSLTNDVSFAVTSARVSVTVDTPSTAGGTATAILGVLLLVCAVGGIALTYRRFKQYHPLNEDSGSSLGSSGWTSIPLLLWNLLSRQSTGESRPLLQGRVV</sequence>
<dbReference type="InterPro" id="IPR046846">
    <property type="entry name" value="PKAT_KLD"/>
</dbReference>
<proteinExistence type="inferred from homology"/>
<feature type="chain" id="PRO_5043556973" description="PKD domain-containing protein" evidence="5">
    <location>
        <begin position="21"/>
        <end position="784"/>
    </location>
</feature>
<dbReference type="InterPro" id="IPR045219">
    <property type="entry name" value="PKAT"/>
</dbReference>
<dbReference type="InterPro" id="IPR035986">
    <property type="entry name" value="PKD_dom_sf"/>
</dbReference>
<feature type="domain" description="PKD" evidence="6">
    <location>
        <begin position="242"/>
        <end position="276"/>
    </location>
</feature>
<evidence type="ECO:0000313" key="8">
    <source>
        <dbReference type="Proteomes" id="UP001501920"/>
    </source>
</evidence>
<dbReference type="Pfam" id="PF26141">
    <property type="entry name" value="PMEL_NMB_N"/>
    <property type="match status" value="1"/>
</dbReference>
<name>A0A3B4BQ48_PYGNA</name>
<dbReference type="GeneTree" id="ENSGT00950000183188"/>
<evidence type="ECO:0000256" key="4">
    <source>
        <dbReference type="SAM" id="Phobius"/>
    </source>
</evidence>
<dbReference type="InterPro" id="IPR022409">
    <property type="entry name" value="PKD/Chitinase_dom"/>
</dbReference>
<dbReference type="Gene3D" id="2.60.40.10">
    <property type="entry name" value="Immunoglobulins"/>
    <property type="match status" value="1"/>
</dbReference>
<dbReference type="PROSITE" id="PS50093">
    <property type="entry name" value="PKD"/>
    <property type="match status" value="1"/>
</dbReference>
<keyword evidence="4" id="KW-0812">Transmembrane</keyword>
<reference evidence="7" key="3">
    <citation type="submission" date="2025-09" db="UniProtKB">
        <authorList>
            <consortium name="Ensembl"/>
        </authorList>
    </citation>
    <scope>IDENTIFICATION</scope>
</reference>
<dbReference type="InterPro" id="IPR013783">
    <property type="entry name" value="Ig-like_fold"/>
</dbReference>
<dbReference type="OrthoDB" id="9939762at2759"/>
<accession>A0A3B4BQ48</accession>
<organism evidence="7 8">
    <name type="scientific">Pygocentrus nattereri</name>
    <name type="common">Red-bellied piranha</name>
    <dbReference type="NCBI Taxonomy" id="42514"/>
    <lineage>
        <taxon>Eukaryota</taxon>
        <taxon>Metazoa</taxon>
        <taxon>Chordata</taxon>
        <taxon>Craniata</taxon>
        <taxon>Vertebrata</taxon>
        <taxon>Euteleostomi</taxon>
        <taxon>Actinopterygii</taxon>
        <taxon>Neopterygii</taxon>
        <taxon>Teleostei</taxon>
        <taxon>Ostariophysi</taxon>
        <taxon>Characiformes</taxon>
        <taxon>Characoidei</taxon>
        <taxon>Pygocentrus</taxon>
    </lineage>
</organism>
<reference evidence="7" key="2">
    <citation type="submission" date="2025-08" db="UniProtKB">
        <authorList>
            <consortium name="Ensembl"/>
        </authorList>
    </citation>
    <scope>IDENTIFICATION</scope>
</reference>